<dbReference type="EMBL" id="OZ075143">
    <property type="protein sequence ID" value="CAL5038362.1"/>
    <property type="molecule type" value="Genomic_DNA"/>
</dbReference>
<accession>A0ABC9DG01</accession>
<protein>
    <recommendedName>
        <fullName evidence="3">Non-specific serine/threonine protein kinase</fullName>
    </recommendedName>
</protein>
<gene>
    <name evidence="1" type="ORF">URODEC1_LOCUS84992</name>
</gene>
<evidence type="ECO:0000313" key="1">
    <source>
        <dbReference type="EMBL" id="CAL5038362.1"/>
    </source>
</evidence>
<dbReference type="SUPFAM" id="SSF56112">
    <property type="entry name" value="Protein kinase-like (PK-like)"/>
    <property type="match status" value="1"/>
</dbReference>
<organism evidence="1 2">
    <name type="scientific">Urochloa decumbens</name>
    <dbReference type="NCBI Taxonomy" id="240449"/>
    <lineage>
        <taxon>Eukaryota</taxon>
        <taxon>Viridiplantae</taxon>
        <taxon>Streptophyta</taxon>
        <taxon>Embryophyta</taxon>
        <taxon>Tracheophyta</taxon>
        <taxon>Spermatophyta</taxon>
        <taxon>Magnoliopsida</taxon>
        <taxon>Liliopsida</taxon>
        <taxon>Poales</taxon>
        <taxon>Poaceae</taxon>
        <taxon>PACMAD clade</taxon>
        <taxon>Panicoideae</taxon>
        <taxon>Panicodae</taxon>
        <taxon>Paniceae</taxon>
        <taxon>Melinidinae</taxon>
        <taxon>Urochloa</taxon>
    </lineage>
</organism>
<proteinExistence type="predicted"/>
<dbReference type="InterPro" id="IPR011009">
    <property type="entry name" value="Kinase-like_dom_sf"/>
</dbReference>
<name>A0ABC9DG01_9POAL</name>
<dbReference type="InterPro" id="IPR008266">
    <property type="entry name" value="Tyr_kinase_AS"/>
</dbReference>
<dbReference type="Gene3D" id="1.10.510.10">
    <property type="entry name" value="Transferase(Phosphotransferase) domain 1"/>
    <property type="match status" value="1"/>
</dbReference>
<evidence type="ECO:0000313" key="2">
    <source>
        <dbReference type="Proteomes" id="UP001497457"/>
    </source>
</evidence>
<sequence>MNFTGPSLRDGMTRQFSEAETTRALMLQLLRAAKTMRGAGLTHGDITPENILVGPGGCGGELHFRDSARPGTPTPARACYRSPEQLVGLGWYGGLAVDMHVAAGVRVRHGRALHRGAPVRRGVLVEGGVARRDHGHAMRSPQEGGPCVRGYGGVPGHAGDDVGGRARGNFEIEHRPTAADVLHHRWFADEGG</sequence>
<dbReference type="AlphaFoldDB" id="A0ABC9DG01"/>
<keyword evidence="2" id="KW-1185">Reference proteome</keyword>
<dbReference type="Proteomes" id="UP001497457">
    <property type="component" value="Chromosome 33rd"/>
</dbReference>
<dbReference type="PROSITE" id="PS00109">
    <property type="entry name" value="PROTEIN_KINASE_TYR"/>
    <property type="match status" value="1"/>
</dbReference>
<evidence type="ECO:0008006" key="3">
    <source>
        <dbReference type="Google" id="ProtNLM"/>
    </source>
</evidence>
<reference evidence="1" key="1">
    <citation type="submission" date="2024-10" db="EMBL/GenBank/DDBJ databases">
        <authorList>
            <person name="Ryan C."/>
        </authorList>
    </citation>
    <scope>NUCLEOTIDE SEQUENCE [LARGE SCALE GENOMIC DNA]</scope>
</reference>